<keyword evidence="3" id="KW-0540">Nuclease</keyword>
<feature type="region of interest" description="Disordered" evidence="9">
    <location>
        <begin position="26"/>
        <end position="78"/>
    </location>
</feature>
<dbReference type="PROSITE" id="PS50142">
    <property type="entry name" value="RNASE_3_2"/>
    <property type="match status" value="2"/>
</dbReference>
<evidence type="ECO:0000256" key="3">
    <source>
        <dbReference type="ARBA" id="ARBA00022722"/>
    </source>
</evidence>
<evidence type="ECO:0000313" key="12">
    <source>
        <dbReference type="EMBL" id="URE49671.1"/>
    </source>
</evidence>
<reference evidence="12" key="1">
    <citation type="submission" date="2022-05" db="EMBL/GenBank/DDBJ databases">
        <title>The Musa troglodytarum L. genome provides insights into the mechanism of non-climacteric behaviour and enrichment of carotenoids.</title>
        <authorList>
            <person name="Wang J."/>
        </authorList>
    </citation>
    <scope>NUCLEOTIDE SEQUENCE</scope>
    <source>
        <tissue evidence="12">Leaf</tissue>
    </source>
</reference>
<feature type="domain" description="RNase III" evidence="11">
    <location>
        <begin position="264"/>
        <end position="375"/>
    </location>
</feature>
<keyword evidence="8" id="KW-0694">RNA-binding</keyword>
<dbReference type="PANTHER" id="PTHR14950:SF46">
    <property type="entry name" value="ENDORIBONUCLEASE DICER HOMOLOG 3"/>
    <property type="match status" value="1"/>
</dbReference>
<dbReference type="FunFam" id="1.10.1520.10:FF:000004">
    <property type="entry name" value="Endoribonuclease dicer-like 1"/>
    <property type="match status" value="1"/>
</dbReference>
<keyword evidence="10" id="KW-0472">Membrane</keyword>
<evidence type="ECO:0000259" key="11">
    <source>
        <dbReference type="PROSITE" id="PS50142"/>
    </source>
</evidence>
<keyword evidence="10" id="KW-1133">Transmembrane helix</keyword>
<dbReference type="OrthoDB" id="6513042at2759"/>
<dbReference type="SMART" id="SM00535">
    <property type="entry name" value="RIBOc"/>
    <property type="match status" value="2"/>
</dbReference>
<accession>A0A9E7LDM9</accession>
<keyword evidence="13" id="KW-1185">Reference proteome</keyword>
<dbReference type="Gene3D" id="1.10.1520.10">
    <property type="entry name" value="Ribonuclease III domain"/>
    <property type="match status" value="2"/>
</dbReference>
<evidence type="ECO:0000256" key="7">
    <source>
        <dbReference type="ARBA" id="ARBA00022842"/>
    </source>
</evidence>
<dbReference type="AlphaFoldDB" id="A0A9E7LDM9"/>
<gene>
    <name evidence="12" type="ORF">MUK42_32632</name>
</gene>
<dbReference type="GO" id="GO:0030422">
    <property type="term" value="P:siRNA processing"/>
    <property type="evidence" value="ECO:0007669"/>
    <property type="project" value="TreeGrafter"/>
</dbReference>
<dbReference type="PANTHER" id="PTHR14950">
    <property type="entry name" value="DICER-RELATED"/>
    <property type="match status" value="1"/>
</dbReference>
<evidence type="ECO:0000256" key="1">
    <source>
        <dbReference type="ARBA" id="ARBA00001936"/>
    </source>
</evidence>
<name>A0A9E7LDM9_9LILI</name>
<evidence type="ECO:0000256" key="2">
    <source>
        <dbReference type="ARBA" id="ARBA00001946"/>
    </source>
</evidence>
<organism evidence="12 13">
    <name type="scientific">Musa troglodytarum</name>
    <name type="common">fe'i banana</name>
    <dbReference type="NCBI Taxonomy" id="320322"/>
    <lineage>
        <taxon>Eukaryota</taxon>
        <taxon>Viridiplantae</taxon>
        <taxon>Streptophyta</taxon>
        <taxon>Embryophyta</taxon>
        <taxon>Tracheophyta</taxon>
        <taxon>Spermatophyta</taxon>
        <taxon>Magnoliopsida</taxon>
        <taxon>Liliopsida</taxon>
        <taxon>Zingiberales</taxon>
        <taxon>Musaceae</taxon>
        <taxon>Musa</taxon>
    </lineage>
</organism>
<feature type="domain" description="RNase III" evidence="11">
    <location>
        <begin position="416"/>
        <end position="565"/>
    </location>
</feature>
<comment type="cofactor">
    <cofactor evidence="2">
        <name>Mg(2+)</name>
        <dbReference type="ChEBI" id="CHEBI:18420"/>
    </cofactor>
</comment>
<dbReference type="Proteomes" id="UP001055439">
    <property type="component" value="Chromosome 9"/>
</dbReference>
<proteinExistence type="predicted"/>
<keyword evidence="6" id="KW-0378">Hydrolase</keyword>
<dbReference type="GO" id="GO:0005634">
    <property type="term" value="C:nucleus"/>
    <property type="evidence" value="ECO:0007669"/>
    <property type="project" value="TreeGrafter"/>
</dbReference>
<keyword evidence="7" id="KW-0460">Magnesium</keyword>
<dbReference type="InterPro" id="IPR000999">
    <property type="entry name" value="RNase_III_dom"/>
</dbReference>
<keyword evidence="10" id="KW-0812">Transmembrane</keyword>
<dbReference type="GO" id="GO:0046872">
    <property type="term" value="F:metal ion binding"/>
    <property type="evidence" value="ECO:0007669"/>
    <property type="project" value="UniProtKB-KW"/>
</dbReference>
<feature type="transmembrane region" description="Helical" evidence="10">
    <location>
        <begin position="121"/>
        <end position="140"/>
    </location>
</feature>
<feature type="transmembrane region" description="Helical" evidence="10">
    <location>
        <begin position="91"/>
        <end position="109"/>
    </location>
</feature>
<evidence type="ECO:0000256" key="10">
    <source>
        <dbReference type="SAM" id="Phobius"/>
    </source>
</evidence>
<comment type="cofactor">
    <cofactor evidence="1">
        <name>Mn(2+)</name>
        <dbReference type="ChEBI" id="CHEBI:29035"/>
    </cofactor>
</comment>
<dbReference type="PROSITE" id="PS00517">
    <property type="entry name" value="RNASE_3_1"/>
    <property type="match status" value="1"/>
</dbReference>
<dbReference type="CDD" id="cd00593">
    <property type="entry name" value="RIBOc"/>
    <property type="match status" value="2"/>
</dbReference>
<evidence type="ECO:0000313" key="13">
    <source>
        <dbReference type="Proteomes" id="UP001055439"/>
    </source>
</evidence>
<keyword evidence="5" id="KW-0255">Endonuclease</keyword>
<dbReference type="GO" id="GO:0005737">
    <property type="term" value="C:cytoplasm"/>
    <property type="evidence" value="ECO:0007669"/>
    <property type="project" value="TreeGrafter"/>
</dbReference>
<dbReference type="InterPro" id="IPR036259">
    <property type="entry name" value="MFS_trans_sf"/>
</dbReference>
<dbReference type="GO" id="GO:0004525">
    <property type="term" value="F:ribonuclease III activity"/>
    <property type="evidence" value="ECO:0007669"/>
    <property type="project" value="InterPro"/>
</dbReference>
<evidence type="ECO:0000256" key="5">
    <source>
        <dbReference type="ARBA" id="ARBA00022759"/>
    </source>
</evidence>
<sequence>MTLRIDLPSLTLRLFFRSSFNSISSRGSIGGSGTPPPPPPDIEEKLQGPPEVPPGAVSQLSPTEHGPASPSSSKATVGDDIKSSSWSFTELLAPATFCTGIFYSIPPMVQQDHHGYWLYELLLAFVFLGVMSSVVAVICARRKSRRREAEAGGNDKESKLLDVGLVYSLFAFVLRILLHFTAATWLRVVMFIFIGSLAGGLYIYLSIDRLSNFIPKRSNGKNVALNHVHMPPELLVDIDVPYEVLKSFYLLPSLMYRVESLMLACQLRKEISFCSSNPIPSFLILEAITTLRCCEDFSMERLELLGDSVLKYAVRKLSSDRIKIIRNATLHSLGTKRGIQFSIESPTLIARLWLCSKTISDCVEALIGAYYVGGGLPAALAFIKWLGIDTEFEPDVVEEAIRTASGWTYLPKIHEIETLESKIGYKFTVKGLLLESITHASQQELGVFFCYQRLEFLGDSVLDLLITWHLFQRYKDIDPGELTDLRSASVNNENLAHKVAVRHKLQQHLQHNSGLLLEKITEFVKRLEDSDENKYMLLSNGTSKVPKVLGDMVESIAGAILIDTKLDLDKVWEIFEPLLSPIATPENLELPPLRELTELCSHHGYFLNTTCTNEGDISFDSQSAKRWASNYSAKDVVDLTNKNCVFCHELTSRGKTKRVYCADAMFYGETLTGIAELKLHLISTLHDGGRTLRLRFGLLPHCFGFCSLLALTMFSEFRTTSTASKMQTDLLMK</sequence>
<dbReference type="GO" id="GO:0003723">
    <property type="term" value="F:RNA binding"/>
    <property type="evidence" value="ECO:0007669"/>
    <property type="project" value="UniProtKB-KW"/>
</dbReference>
<keyword evidence="4" id="KW-0479">Metal-binding</keyword>
<dbReference type="EMBL" id="CP097511">
    <property type="protein sequence ID" value="URE49671.1"/>
    <property type="molecule type" value="Genomic_DNA"/>
</dbReference>
<evidence type="ECO:0000256" key="9">
    <source>
        <dbReference type="SAM" id="MobiDB-lite"/>
    </source>
</evidence>
<feature type="transmembrane region" description="Helical" evidence="10">
    <location>
        <begin position="184"/>
        <end position="207"/>
    </location>
</feature>
<dbReference type="Gene3D" id="1.20.1250.20">
    <property type="entry name" value="MFS general substrate transporter like domains"/>
    <property type="match status" value="1"/>
</dbReference>
<dbReference type="InterPro" id="IPR036389">
    <property type="entry name" value="RNase_III_sf"/>
</dbReference>
<evidence type="ECO:0000256" key="4">
    <source>
        <dbReference type="ARBA" id="ARBA00022723"/>
    </source>
</evidence>
<evidence type="ECO:0000256" key="6">
    <source>
        <dbReference type="ARBA" id="ARBA00022801"/>
    </source>
</evidence>
<protein>
    <submittedName>
        <fullName evidence="12">Ribonuclease III domain</fullName>
    </submittedName>
</protein>
<evidence type="ECO:0000256" key="8">
    <source>
        <dbReference type="ARBA" id="ARBA00022884"/>
    </source>
</evidence>
<dbReference type="SUPFAM" id="SSF69065">
    <property type="entry name" value="RNase III domain-like"/>
    <property type="match status" value="2"/>
</dbReference>
<dbReference type="Pfam" id="PF00636">
    <property type="entry name" value="Ribonuclease_3"/>
    <property type="match status" value="1"/>
</dbReference>